<evidence type="ECO:0000256" key="1">
    <source>
        <dbReference type="ARBA" id="ARBA00004141"/>
    </source>
</evidence>
<dbReference type="GO" id="GO:0016020">
    <property type="term" value="C:membrane"/>
    <property type="evidence" value="ECO:0007669"/>
    <property type="project" value="UniProtKB-SubCell"/>
</dbReference>
<dbReference type="InterPro" id="IPR006202">
    <property type="entry name" value="Neur_chan_lig-bd"/>
</dbReference>
<feature type="domain" description="Neurotransmitter-gated ion-channel ligand-binding" evidence="6">
    <location>
        <begin position="42"/>
        <end position="151"/>
    </location>
</feature>
<feature type="transmembrane region" description="Helical" evidence="5">
    <location>
        <begin position="181"/>
        <end position="201"/>
    </location>
</feature>
<dbReference type="FunFam" id="2.70.170.10:FF:000060">
    <property type="entry name" value="Nicotinic acetylcholine receptor subunit alpha4"/>
    <property type="match status" value="1"/>
</dbReference>
<dbReference type="InterPro" id="IPR038050">
    <property type="entry name" value="Neuro_actylchol_rec"/>
</dbReference>
<dbReference type="Pfam" id="PF02932">
    <property type="entry name" value="Neur_chan_memb"/>
    <property type="match status" value="1"/>
</dbReference>
<dbReference type="InterPro" id="IPR036719">
    <property type="entry name" value="Neuro-gated_channel_TM_sf"/>
</dbReference>
<dbReference type="PANTHER" id="PTHR18945">
    <property type="entry name" value="NEUROTRANSMITTER GATED ION CHANNEL"/>
    <property type="match status" value="1"/>
</dbReference>
<keyword evidence="2 5" id="KW-0812">Transmembrane</keyword>
<keyword evidence="3 5" id="KW-1133">Transmembrane helix</keyword>
<dbReference type="Pfam" id="PF02931">
    <property type="entry name" value="Neur_chan_LBD"/>
    <property type="match status" value="1"/>
</dbReference>
<feature type="transmembrane region" description="Helical" evidence="5">
    <location>
        <begin position="151"/>
        <end position="175"/>
    </location>
</feature>
<dbReference type="SUPFAM" id="SSF63712">
    <property type="entry name" value="Nicotinic receptor ligand binding domain-like"/>
    <property type="match status" value="1"/>
</dbReference>
<evidence type="ECO:0000313" key="9">
    <source>
        <dbReference type="Proteomes" id="UP001283361"/>
    </source>
</evidence>
<dbReference type="InterPro" id="IPR018000">
    <property type="entry name" value="Neurotransmitter_ion_chnl_CS"/>
</dbReference>
<keyword evidence="4 5" id="KW-0472">Membrane</keyword>
<evidence type="ECO:0000259" key="6">
    <source>
        <dbReference type="Pfam" id="PF02931"/>
    </source>
</evidence>
<organism evidence="8 9">
    <name type="scientific">Elysia crispata</name>
    <name type="common">lettuce slug</name>
    <dbReference type="NCBI Taxonomy" id="231223"/>
    <lineage>
        <taxon>Eukaryota</taxon>
        <taxon>Metazoa</taxon>
        <taxon>Spiralia</taxon>
        <taxon>Lophotrochozoa</taxon>
        <taxon>Mollusca</taxon>
        <taxon>Gastropoda</taxon>
        <taxon>Heterobranchia</taxon>
        <taxon>Euthyneura</taxon>
        <taxon>Panpulmonata</taxon>
        <taxon>Sacoglossa</taxon>
        <taxon>Placobranchoidea</taxon>
        <taxon>Plakobranchidae</taxon>
        <taxon>Elysia</taxon>
    </lineage>
</organism>
<keyword evidence="9" id="KW-1185">Reference proteome</keyword>
<dbReference type="SUPFAM" id="SSF90112">
    <property type="entry name" value="Neurotransmitter-gated ion-channel transmembrane pore"/>
    <property type="match status" value="1"/>
</dbReference>
<dbReference type="Gene3D" id="2.70.170.10">
    <property type="entry name" value="Neurotransmitter-gated ion-channel ligand-binding domain"/>
    <property type="match status" value="1"/>
</dbReference>
<evidence type="ECO:0000256" key="5">
    <source>
        <dbReference type="SAM" id="Phobius"/>
    </source>
</evidence>
<proteinExistence type="predicted"/>
<dbReference type="PROSITE" id="PS00236">
    <property type="entry name" value="NEUROTR_ION_CHANNEL"/>
    <property type="match status" value="1"/>
</dbReference>
<reference evidence="8" key="1">
    <citation type="journal article" date="2023" name="G3 (Bethesda)">
        <title>A reference genome for the long-term kleptoplast-retaining sea slug Elysia crispata morphotype clarki.</title>
        <authorList>
            <person name="Eastman K.E."/>
            <person name="Pendleton A.L."/>
            <person name="Shaikh M.A."/>
            <person name="Suttiyut T."/>
            <person name="Ogas R."/>
            <person name="Tomko P."/>
            <person name="Gavelis G."/>
            <person name="Widhalm J.R."/>
            <person name="Wisecaver J.H."/>
        </authorList>
    </citation>
    <scope>NUCLEOTIDE SEQUENCE</scope>
    <source>
        <strain evidence="8">ECLA1</strain>
    </source>
</reference>
<dbReference type="GO" id="GO:0005230">
    <property type="term" value="F:extracellular ligand-gated monoatomic ion channel activity"/>
    <property type="evidence" value="ECO:0007669"/>
    <property type="project" value="InterPro"/>
</dbReference>
<evidence type="ECO:0000313" key="8">
    <source>
        <dbReference type="EMBL" id="KAK3758941.1"/>
    </source>
</evidence>
<dbReference type="InterPro" id="IPR036734">
    <property type="entry name" value="Neur_chan_lig-bd_sf"/>
</dbReference>
<evidence type="ECO:0000256" key="4">
    <source>
        <dbReference type="ARBA" id="ARBA00023136"/>
    </source>
</evidence>
<accession>A0AAE1D6A7</accession>
<name>A0AAE1D6A7_9GAST</name>
<dbReference type="EMBL" id="JAWDGP010005185">
    <property type="protein sequence ID" value="KAK3758941.1"/>
    <property type="molecule type" value="Genomic_DNA"/>
</dbReference>
<protein>
    <submittedName>
        <fullName evidence="8">Uncharacterized protein</fullName>
    </submittedName>
</protein>
<feature type="domain" description="Neurotransmitter-gated ion-channel transmembrane" evidence="7">
    <location>
        <begin position="158"/>
        <end position="216"/>
    </location>
</feature>
<evidence type="ECO:0000256" key="2">
    <source>
        <dbReference type="ARBA" id="ARBA00022692"/>
    </source>
</evidence>
<comment type="caution">
    <text evidence="8">The sequence shown here is derived from an EMBL/GenBank/DDBJ whole genome shotgun (WGS) entry which is preliminary data.</text>
</comment>
<sequence>MLPEHITRERGGALPKNKTCSLTELQLVTIPSLCADDRLKEQRSALAVISFDGGVLWMPQAILRSSCAFDILLFPLDEQTCLLKFGSWTYSGFKLDLYFKNGTEKFDFGDYIENNEWMVVENEGYRNVKTYTCCPEPYPDLKFKLRLKRRVAFYAFILIMPCALLSLLTMVIFWVPPESPAKLTLGINVFVAFFVLLLLLADSTPKAASTIPLIGKCCCRLDLQRSIWY</sequence>
<comment type="subcellular location">
    <subcellularLocation>
        <location evidence="1">Membrane</location>
        <topology evidence="1">Multi-pass membrane protein</topology>
    </subcellularLocation>
</comment>
<dbReference type="InterPro" id="IPR006201">
    <property type="entry name" value="Neur_channel"/>
</dbReference>
<dbReference type="Proteomes" id="UP001283361">
    <property type="component" value="Unassembled WGS sequence"/>
</dbReference>
<dbReference type="AlphaFoldDB" id="A0AAE1D6A7"/>
<dbReference type="InterPro" id="IPR006029">
    <property type="entry name" value="Neurotrans-gated_channel_TM"/>
</dbReference>
<dbReference type="Gene3D" id="1.20.58.390">
    <property type="entry name" value="Neurotransmitter-gated ion-channel transmembrane domain"/>
    <property type="match status" value="1"/>
</dbReference>
<evidence type="ECO:0000256" key="3">
    <source>
        <dbReference type="ARBA" id="ARBA00022989"/>
    </source>
</evidence>
<dbReference type="GO" id="GO:0004888">
    <property type="term" value="F:transmembrane signaling receptor activity"/>
    <property type="evidence" value="ECO:0007669"/>
    <property type="project" value="InterPro"/>
</dbReference>
<evidence type="ECO:0000259" key="7">
    <source>
        <dbReference type="Pfam" id="PF02932"/>
    </source>
</evidence>
<gene>
    <name evidence="8" type="ORF">RRG08_016020</name>
</gene>